<accession>A0ABQ6Z2J9</accession>
<dbReference type="EMBL" id="MAEL01000004">
    <property type="protein sequence ID" value="KAF1306017.1"/>
    <property type="molecule type" value="Genomic_DNA"/>
</dbReference>
<keyword evidence="3" id="KW-0813">Transport</keyword>
<keyword evidence="4 8" id="KW-0812">Transmembrane</keyword>
<dbReference type="InterPro" id="IPR002490">
    <property type="entry name" value="V-ATPase_116kDa_su"/>
</dbReference>
<feature type="transmembrane region" description="Helical" evidence="8">
    <location>
        <begin position="480"/>
        <end position="502"/>
    </location>
</feature>
<keyword evidence="10" id="KW-1185">Reference proteome</keyword>
<dbReference type="PANTHER" id="PTHR11629:SF63">
    <property type="entry name" value="V-TYPE PROTON ATPASE SUBUNIT A"/>
    <property type="match status" value="1"/>
</dbReference>
<feature type="transmembrane region" description="Helical" evidence="8">
    <location>
        <begin position="370"/>
        <end position="399"/>
    </location>
</feature>
<evidence type="ECO:0000256" key="6">
    <source>
        <dbReference type="ARBA" id="ARBA00023065"/>
    </source>
</evidence>
<evidence type="ECO:0000256" key="7">
    <source>
        <dbReference type="ARBA" id="ARBA00023136"/>
    </source>
</evidence>
<protein>
    <submittedName>
        <fullName evidence="9">ATPase</fullName>
    </submittedName>
</protein>
<evidence type="ECO:0000256" key="5">
    <source>
        <dbReference type="ARBA" id="ARBA00022989"/>
    </source>
</evidence>
<comment type="subcellular location">
    <subcellularLocation>
        <location evidence="1">Membrane</location>
        <topology evidence="1">Multi-pass membrane protein</topology>
    </subcellularLocation>
</comment>
<keyword evidence="5 8" id="KW-1133">Transmembrane helix</keyword>
<evidence type="ECO:0000256" key="3">
    <source>
        <dbReference type="ARBA" id="ARBA00022448"/>
    </source>
</evidence>
<evidence type="ECO:0000313" key="9">
    <source>
        <dbReference type="EMBL" id="KAF1306017.1"/>
    </source>
</evidence>
<dbReference type="Pfam" id="PF01496">
    <property type="entry name" value="V_ATPase_I"/>
    <property type="match status" value="1"/>
</dbReference>
<gene>
    <name evidence="9" type="ORF">BAU17_03365</name>
</gene>
<keyword evidence="6" id="KW-0406">Ion transport</keyword>
<reference evidence="9 10" key="1">
    <citation type="submission" date="2016-06" db="EMBL/GenBank/DDBJ databases">
        <title>Four novel species of enterococci isolated from chicken manure.</title>
        <authorList>
            <person name="Van Tyne D."/>
        </authorList>
    </citation>
    <scope>NUCLEOTIDE SEQUENCE [LARGE SCALE GENOMIC DNA]</scope>
    <source>
        <strain evidence="9 10">CU12B</strain>
    </source>
</reference>
<feature type="transmembrane region" description="Helical" evidence="8">
    <location>
        <begin position="508"/>
        <end position="529"/>
    </location>
</feature>
<feature type="transmembrane region" description="Helical" evidence="8">
    <location>
        <begin position="445"/>
        <end position="468"/>
    </location>
</feature>
<comment type="caution">
    <text evidence="9">The sequence shown here is derived from an EMBL/GenBank/DDBJ whole genome shotgun (WGS) entry which is preliminary data.</text>
</comment>
<evidence type="ECO:0000256" key="1">
    <source>
        <dbReference type="ARBA" id="ARBA00004141"/>
    </source>
</evidence>
<feature type="transmembrane region" description="Helical" evidence="8">
    <location>
        <begin position="592"/>
        <end position="613"/>
    </location>
</feature>
<name>A0ABQ6Z2J9_9ENTE</name>
<dbReference type="RefSeq" id="WP_161900917.1">
    <property type="nucleotide sequence ID" value="NZ_MAEL01000004.1"/>
</dbReference>
<organism evidence="9 10">
    <name type="scientific">Candidatus Enterococcus willemsii</name>
    <dbReference type="NCBI Taxonomy" id="1857215"/>
    <lineage>
        <taxon>Bacteria</taxon>
        <taxon>Bacillati</taxon>
        <taxon>Bacillota</taxon>
        <taxon>Bacilli</taxon>
        <taxon>Lactobacillales</taxon>
        <taxon>Enterococcaceae</taxon>
        <taxon>Enterococcus</taxon>
    </lineage>
</organism>
<feature type="transmembrane region" description="Helical" evidence="8">
    <location>
        <begin position="411"/>
        <end position="433"/>
    </location>
</feature>
<dbReference type="Proteomes" id="UP000782705">
    <property type="component" value="Unassembled WGS sequence"/>
</dbReference>
<proteinExistence type="inferred from homology"/>
<evidence type="ECO:0000313" key="10">
    <source>
        <dbReference type="Proteomes" id="UP000782705"/>
    </source>
</evidence>
<evidence type="ECO:0000256" key="8">
    <source>
        <dbReference type="SAM" id="Phobius"/>
    </source>
</evidence>
<feature type="transmembrane region" description="Helical" evidence="8">
    <location>
        <begin position="536"/>
        <end position="553"/>
    </location>
</feature>
<dbReference type="PANTHER" id="PTHR11629">
    <property type="entry name" value="VACUOLAR PROTON ATPASES"/>
    <property type="match status" value="1"/>
</dbReference>
<keyword evidence="7 8" id="KW-0472">Membrane</keyword>
<evidence type="ECO:0000256" key="2">
    <source>
        <dbReference type="ARBA" id="ARBA00009904"/>
    </source>
</evidence>
<evidence type="ECO:0000256" key="4">
    <source>
        <dbReference type="ARBA" id="ARBA00022692"/>
    </source>
</evidence>
<sequence length="652" mass="73862">MAVSKLSKLSILAEKKYQDTILTLLQGMQNIEVEDSLHIEENQEWLATYFPEMNEFDVTDQSSYNYLLTQIRDAISFIRNHGSSKQRIVTLKRDDMDILQLEKEYDEPSLREMLENIQRLQENWEEAAKNRRYWEEAESWATTWQTIDIEPTDQLRYVSYFLANVPEEQWEEVRAYLTEHHVHLEVHQTTKKDVAFSGLYLKNEAEILGKLSEMGVTFEENPYETSPRKLLAQAKEELKTITENQKIQAIDIGFYKKQVGYLQLNEEILLAKLSRETVKETLASSDYLIVIRGWVDNAELTSIQENLTNFLPDDAVYYSIEAPTRHQIKQNVVPTKLTNKKLIQPFESLTGMYALPKYEEIDPTPWMAPFYLVFFGMMVADLGYGILMLLATTIGLKLLKLPTGTRKFVKMFQLLSVSVIFWGTIYGSAFGVTLPFQLLSPTNDFMTIFMISLIFGGIQIFTGLFLAAKENIKKKAYLSAIGDGFAWQGLLAGIFIGAAGALMLDSTALKNTGITIAIISAILIVLVPLIQSKSKVGGFFSGLYALYGITGYIGDFVSYSRLMALGISGGSIAMAFNMLVGTMPPAARFSIGIVLIVVLQGLNIFLSILGAYVHAARLQYVEFFGKFYEGGGRAFRPFKAEEKYMNIKRKEE</sequence>
<comment type="similarity">
    <text evidence="2">Belongs to the V-ATPase 116 kDa subunit family.</text>
</comment>